<gene>
    <name evidence="2" type="ORF">A1O5_03041</name>
</gene>
<feature type="region of interest" description="Disordered" evidence="1">
    <location>
        <begin position="1"/>
        <end position="20"/>
    </location>
</feature>
<dbReference type="Proteomes" id="UP000019471">
    <property type="component" value="Unassembled WGS sequence"/>
</dbReference>
<dbReference type="GeneID" id="19187771"/>
<keyword evidence="3" id="KW-1185">Reference proteome</keyword>
<evidence type="ECO:0000313" key="2">
    <source>
        <dbReference type="EMBL" id="EXJ73281.1"/>
    </source>
</evidence>
<protein>
    <submittedName>
        <fullName evidence="2">Uncharacterized protein</fullName>
    </submittedName>
</protein>
<feature type="compositionally biased region" description="Polar residues" evidence="1">
    <location>
        <begin position="589"/>
        <end position="600"/>
    </location>
</feature>
<dbReference type="eggNOG" id="ENOG502T5RI">
    <property type="taxonomic scope" value="Eukaryota"/>
</dbReference>
<dbReference type="HOGENOM" id="CLU_379921_0_0_1"/>
<dbReference type="AlphaFoldDB" id="W9X8N0"/>
<comment type="caution">
    <text evidence="2">The sequence shown here is derived from an EMBL/GenBank/DDBJ whole genome shotgun (WGS) entry which is preliminary data.</text>
</comment>
<feature type="region of interest" description="Disordered" evidence="1">
    <location>
        <begin position="585"/>
        <end position="607"/>
    </location>
</feature>
<dbReference type="OrthoDB" id="4155938at2759"/>
<dbReference type="RefSeq" id="XP_007741844.1">
    <property type="nucleotide sequence ID" value="XM_007743654.1"/>
</dbReference>
<sequence length="729" mass="81904">MDGENENQLEPLLRQQTPEHSDHTLYTAGSAASNAMPDSGCDLPSTSEAILCTNGWNFDQSAAAFQYLSPTQFAQTRIWASIHADVYHGEEDFSRPVVHDIVDELPINTALVGAAANFHPPPQEVTEILNHNALSDPRLSICIDTPRAPRISQIPRNLESSDIFRFTGNRADPLYQRQRKRRCLCCRVDKGNRPCLGYPLCQRCSILPGIQATPPTLTDIPYLDWRLWFFLCRDLGENIAPFRKKYLNASPLPFGAVAPIVLDLVFEDRMSRHYLSSNHLVVFQPRFTVLSFVVGSGTDQASLRAPAICMPQLDLFVIESMWGEAYSLETSHKLSDDENDLFSTARLFTGYFCLLHNLGNTVVDSGSAPDFGSAQFLSMEMIYTLAFRLQMLFSEFATLCTKISQKSAGKKNGRKAHAVVVLYALEVVYRVAVSMKTCTWDVPADNPFHPLLRLWTGFTRQSRNILSRILAYECYCSGVDNEGTRMTIPPIVEFARSGSCRSLPSHLSIFAQRQCLIFYMDPFPSLNKGPSNQYLINLLACPNNDFTLSVINGSSRLRKRFPEYMVAQDNSKVFRSEVAVTSKDDPRSIRSTSSVSAEETLSSERRDEPEFLFHISDGPSLQFPGEHDMSFLRNDHPPSDTSHMDSCLDSSKGGVSPLFATPESFNDALERLLASNQRQNNWRLQRSLVETDTTPPAARLRGDSQLKQVDMPFRGLKRKWTGPKLAFRD</sequence>
<accession>W9X8N0</accession>
<name>W9X8N0_9EURO</name>
<evidence type="ECO:0000313" key="3">
    <source>
        <dbReference type="Proteomes" id="UP000019471"/>
    </source>
</evidence>
<organism evidence="2 3">
    <name type="scientific">Cladophialophora psammophila CBS 110553</name>
    <dbReference type="NCBI Taxonomy" id="1182543"/>
    <lineage>
        <taxon>Eukaryota</taxon>
        <taxon>Fungi</taxon>
        <taxon>Dikarya</taxon>
        <taxon>Ascomycota</taxon>
        <taxon>Pezizomycotina</taxon>
        <taxon>Eurotiomycetes</taxon>
        <taxon>Chaetothyriomycetidae</taxon>
        <taxon>Chaetothyriales</taxon>
        <taxon>Herpotrichiellaceae</taxon>
        <taxon>Cladophialophora</taxon>
    </lineage>
</organism>
<evidence type="ECO:0000256" key="1">
    <source>
        <dbReference type="SAM" id="MobiDB-lite"/>
    </source>
</evidence>
<proteinExistence type="predicted"/>
<dbReference type="EMBL" id="AMGX01000004">
    <property type="protein sequence ID" value="EXJ73281.1"/>
    <property type="molecule type" value="Genomic_DNA"/>
</dbReference>
<reference evidence="2 3" key="1">
    <citation type="submission" date="2013-03" db="EMBL/GenBank/DDBJ databases">
        <title>The Genome Sequence of Cladophialophora psammophila CBS 110553.</title>
        <authorList>
            <consortium name="The Broad Institute Genomics Platform"/>
            <person name="Cuomo C."/>
            <person name="de Hoog S."/>
            <person name="Gorbushina A."/>
            <person name="Walker B."/>
            <person name="Young S.K."/>
            <person name="Zeng Q."/>
            <person name="Gargeya S."/>
            <person name="Fitzgerald M."/>
            <person name="Haas B."/>
            <person name="Abouelleil A."/>
            <person name="Allen A.W."/>
            <person name="Alvarado L."/>
            <person name="Arachchi H.M."/>
            <person name="Berlin A.M."/>
            <person name="Chapman S.B."/>
            <person name="Gainer-Dewar J."/>
            <person name="Goldberg J."/>
            <person name="Griggs A."/>
            <person name="Gujja S."/>
            <person name="Hansen M."/>
            <person name="Howarth C."/>
            <person name="Imamovic A."/>
            <person name="Ireland A."/>
            <person name="Larimer J."/>
            <person name="McCowan C."/>
            <person name="Murphy C."/>
            <person name="Pearson M."/>
            <person name="Poon T.W."/>
            <person name="Priest M."/>
            <person name="Roberts A."/>
            <person name="Saif S."/>
            <person name="Shea T."/>
            <person name="Sisk P."/>
            <person name="Sykes S."/>
            <person name="Wortman J."/>
            <person name="Nusbaum C."/>
            <person name="Birren B."/>
        </authorList>
    </citation>
    <scope>NUCLEOTIDE SEQUENCE [LARGE SCALE GENOMIC DNA]</scope>
    <source>
        <strain evidence="2 3">CBS 110553</strain>
    </source>
</reference>